<evidence type="ECO:0000256" key="4">
    <source>
        <dbReference type="ARBA" id="ARBA00023163"/>
    </source>
</evidence>
<keyword evidence="2" id="KW-0805">Transcription regulation</keyword>
<dbReference type="SUPFAM" id="SSF46785">
    <property type="entry name" value="Winged helix' DNA-binding domain"/>
    <property type="match status" value="1"/>
</dbReference>
<organism evidence="6 7">
    <name type="scientific">Pendulispora albinea</name>
    <dbReference type="NCBI Taxonomy" id="2741071"/>
    <lineage>
        <taxon>Bacteria</taxon>
        <taxon>Pseudomonadati</taxon>
        <taxon>Myxococcota</taxon>
        <taxon>Myxococcia</taxon>
        <taxon>Myxococcales</taxon>
        <taxon>Sorangiineae</taxon>
        <taxon>Pendulisporaceae</taxon>
        <taxon>Pendulispora</taxon>
    </lineage>
</organism>
<keyword evidence="7" id="KW-1185">Reference proteome</keyword>
<dbReference type="InterPro" id="IPR036390">
    <property type="entry name" value="WH_DNA-bd_sf"/>
</dbReference>
<dbReference type="InterPro" id="IPR036388">
    <property type="entry name" value="WH-like_DNA-bd_sf"/>
</dbReference>
<evidence type="ECO:0000259" key="5">
    <source>
        <dbReference type="PROSITE" id="PS50931"/>
    </source>
</evidence>
<dbReference type="Pfam" id="PF00126">
    <property type="entry name" value="HTH_1"/>
    <property type="match status" value="1"/>
</dbReference>
<proteinExistence type="inferred from homology"/>
<dbReference type="InterPro" id="IPR058163">
    <property type="entry name" value="LysR-type_TF_proteobact-type"/>
</dbReference>
<evidence type="ECO:0000256" key="2">
    <source>
        <dbReference type="ARBA" id="ARBA00023015"/>
    </source>
</evidence>
<dbReference type="PANTHER" id="PTHR30537">
    <property type="entry name" value="HTH-TYPE TRANSCRIPTIONAL REGULATOR"/>
    <property type="match status" value="1"/>
</dbReference>
<keyword evidence="4" id="KW-0804">Transcription</keyword>
<reference evidence="6 7" key="1">
    <citation type="submission" date="2021-12" db="EMBL/GenBank/DDBJ databases">
        <title>Discovery of the Pendulisporaceae a myxobacterial family with distinct sporulation behavior and unique specialized metabolism.</title>
        <authorList>
            <person name="Garcia R."/>
            <person name="Popoff A."/>
            <person name="Bader C.D."/>
            <person name="Loehr J."/>
            <person name="Walesch S."/>
            <person name="Walt C."/>
            <person name="Boldt J."/>
            <person name="Bunk B."/>
            <person name="Haeckl F.J.F.P.J."/>
            <person name="Gunesch A.P."/>
            <person name="Birkelbach J."/>
            <person name="Nuebel U."/>
            <person name="Pietschmann T."/>
            <person name="Bach T."/>
            <person name="Mueller R."/>
        </authorList>
    </citation>
    <scope>NUCLEOTIDE SEQUENCE [LARGE SCALE GENOMIC DNA]</scope>
    <source>
        <strain evidence="6 7">MSr11954</strain>
    </source>
</reference>
<dbReference type="RefSeq" id="WP_394824650.1">
    <property type="nucleotide sequence ID" value="NZ_CP089984.1"/>
</dbReference>
<dbReference type="Proteomes" id="UP001370348">
    <property type="component" value="Chromosome"/>
</dbReference>
<evidence type="ECO:0000313" key="6">
    <source>
        <dbReference type="EMBL" id="WXB15027.1"/>
    </source>
</evidence>
<protein>
    <submittedName>
        <fullName evidence="6">LysR family transcriptional regulator</fullName>
    </submittedName>
</protein>
<feature type="domain" description="HTH lysR-type" evidence="5">
    <location>
        <begin position="13"/>
        <end position="68"/>
    </location>
</feature>
<keyword evidence="3" id="KW-0238">DNA-binding</keyword>
<dbReference type="Gene3D" id="3.40.190.290">
    <property type="match status" value="1"/>
</dbReference>
<sequence length="327" mass="36005">MSAKMQDAAEARWDDVRIFLAAHRHKSLGAAAAHLGLDTSTVSRRVSVLEETMGVRLFERTREGLLPTGAAERVLAAAEAMEAAHGRLTREASDVEAEAEGVVRMSVAPGMADAFVAPALPRLRARYPKIRIELDASVQPRDLTRYEADLALRSVPPQGAELLVTKIASARWIVMGSPDQVKQLGRLRRWTDAPWITWDRDLSSFGPSKWVARYASKADIVLRTSHFASQLTAADAGLGILLVPAPYGPLRKLRPVRFAEALEPDTQAWPIDTLWLVGHRALRDVPRVAVVWSFLAEEFRRVMDARSSQSYTARGGAAESEVNRGDV</sequence>
<evidence type="ECO:0000313" key="7">
    <source>
        <dbReference type="Proteomes" id="UP001370348"/>
    </source>
</evidence>
<dbReference type="Pfam" id="PF03466">
    <property type="entry name" value="LysR_substrate"/>
    <property type="match status" value="1"/>
</dbReference>
<dbReference type="InterPro" id="IPR005119">
    <property type="entry name" value="LysR_subst-bd"/>
</dbReference>
<accession>A0ABZ2M109</accession>
<comment type="similarity">
    <text evidence="1">Belongs to the LysR transcriptional regulatory family.</text>
</comment>
<dbReference type="PANTHER" id="PTHR30537:SF3">
    <property type="entry name" value="TRANSCRIPTIONAL REGULATORY PROTEIN"/>
    <property type="match status" value="1"/>
</dbReference>
<name>A0ABZ2M109_9BACT</name>
<dbReference type="EMBL" id="CP089984">
    <property type="protein sequence ID" value="WXB15027.1"/>
    <property type="molecule type" value="Genomic_DNA"/>
</dbReference>
<dbReference type="SUPFAM" id="SSF53850">
    <property type="entry name" value="Periplasmic binding protein-like II"/>
    <property type="match status" value="1"/>
</dbReference>
<dbReference type="PROSITE" id="PS50931">
    <property type="entry name" value="HTH_LYSR"/>
    <property type="match status" value="1"/>
</dbReference>
<dbReference type="Gene3D" id="1.10.10.10">
    <property type="entry name" value="Winged helix-like DNA-binding domain superfamily/Winged helix DNA-binding domain"/>
    <property type="match status" value="1"/>
</dbReference>
<dbReference type="InterPro" id="IPR000847">
    <property type="entry name" value="LysR_HTH_N"/>
</dbReference>
<evidence type="ECO:0000256" key="3">
    <source>
        <dbReference type="ARBA" id="ARBA00023125"/>
    </source>
</evidence>
<evidence type="ECO:0000256" key="1">
    <source>
        <dbReference type="ARBA" id="ARBA00009437"/>
    </source>
</evidence>
<gene>
    <name evidence="6" type="ORF">LZC94_45315</name>
</gene>